<dbReference type="Proteomes" id="UP000006727">
    <property type="component" value="Chromosome 24"/>
</dbReference>
<dbReference type="Gramene" id="Pp3c24_6860V3.1">
    <property type="protein sequence ID" value="Pp3c24_6860V3.1"/>
    <property type="gene ID" value="Pp3c24_6860"/>
</dbReference>
<evidence type="ECO:0000313" key="4">
    <source>
        <dbReference type="EnsemblPlants" id="Pp3c24_6860V3.1"/>
    </source>
</evidence>
<dbReference type="eggNOG" id="ENOG502RYMA">
    <property type="taxonomic scope" value="Eukaryota"/>
</dbReference>
<proteinExistence type="predicted"/>
<dbReference type="KEGG" id="ppp:112276860"/>
<dbReference type="RefSeq" id="XP_024364401.1">
    <property type="nucleotide sequence ID" value="XM_024508633.2"/>
</dbReference>
<dbReference type="AlphaFoldDB" id="A9SFH7"/>
<evidence type="ECO:0000313" key="5">
    <source>
        <dbReference type="Proteomes" id="UP000006727"/>
    </source>
</evidence>
<dbReference type="GO" id="GO:0003676">
    <property type="term" value="F:nucleic acid binding"/>
    <property type="evidence" value="ECO:0007669"/>
    <property type="project" value="InterPro"/>
</dbReference>
<reference evidence="3 5" key="1">
    <citation type="journal article" date="2008" name="Science">
        <title>The Physcomitrella genome reveals evolutionary insights into the conquest of land by plants.</title>
        <authorList>
            <person name="Rensing S."/>
            <person name="Lang D."/>
            <person name="Zimmer A."/>
            <person name="Terry A."/>
            <person name="Salamov A."/>
            <person name="Shapiro H."/>
            <person name="Nishiyama T."/>
            <person name="Perroud P.-F."/>
            <person name="Lindquist E."/>
            <person name="Kamisugi Y."/>
            <person name="Tanahashi T."/>
            <person name="Sakakibara K."/>
            <person name="Fujita T."/>
            <person name="Oishi K."/>
            <person name="Shin-I T."/>
            <person name="Kuroki Y."/>
            <person name="Toyoda A."/>
            <person name="Suzuki Y."/>
            <person name="Hashimoto A."/>
            <person name="Yamaguchi K."/>
            <person name="Sugano A."/>
            <person name="Kohara Y."/>
            <person name="Fujiyama A."/>
            <person name="Anterola A."/>
            <person name="Aoki S."/>
            <person name="Ashton N."/>
            <person name="Barbazuk W.B."/>
            <person name="Barker E."/>
            <person name="Bennetzen J."/>
            <person name="Bezanilla M."/>
            <person name="Blankenship R."/>
            <person name="Cho S.H."/>
            <person name="Dutcher S."/>
            <person name="Estelle M."/>
            <person name="Fawcett J.A."/>
            <person name="Gundlach H."/>
            <person name="Hanada K."/>
            <person name="Heyl A."/>
            <person name="Hicks K.A."/>
            <person name="Hugh J."/>
            <person name="Lohr M."/>
            <person name="Mayer K."/>
            <person name="Melkozernov A."/>
            <person name="Murata T."/>
            <person name="Nelson D."/>
            <person name="Pils B."/>
            <person name="Prigge M."/>
            <person name="Reiss B."/>
            <person name="Renner T."/>
            <person name="Rombauts S."/>
            <person name="Rushton P."/>
            <person name="Sanderfoot A."/>
            <person name="Schween G."/>
            <person name="Shiu S.-H."/>
            <person name="Stueber K."/>
            <person name="Theodoulou F.L."/>
            <person name="Tu H."/>
            <person name="Van de Peer Y."/>
            <person name="Verrier P.J."/>
            <person name="Waters E."/>
            <person name="Wood A."/>
            <person name="Yang L."/>
            <person name="Cove D."/>
            <person name="Cuming A."/>
            <person name="Hasebe M."/>
            <person name="Lucas S."/>
            <person name="Mishler D.B."/>
            <person name="Reski R."/>
            <person name="Grigoriev I."/>
            <person name="Quatrano R.S."/>
            <person name="Boore J.L."/>
        </authorList>
    </citation>
    <scope>NUCLEOTIDE SEQUENCE [LARGE SCALE GENOMIC DNA]</scope>
    <source>
        <strain evidence="4 5">cv. Gransden 2004</strain>
    </source>
</reference>
<feature type="compositionally biased region" description="Polar residues" evidence="1">
    <location>
        <begin position="429"/>
        <end position="450"/>
    </location>
</feature>
<reference evidence="3 5" key="2">
    <citation type="journal article" date="2018" name="Plant J.">
        <title>The Physcomitrella patens chromosome-scale assembly reveals moss genome structure and evolution.</title>
        <authorList>
            <person name="Lang D."/>
            <person name="Ullrich K.K."/>
            <person name="Murat F."/>
            <person name="Fuchs J."/>
            <person name="Jenkins J."/>
            <person name="Haas F.B."/>
            <person name="Piednoel M."/>
            <person name="Gundlach H."/>
            <person name="Van Bel M."/>
            <person name="Meyberg R."/>
            <person name="Vives C."/>
            <person name="Morata J."/>
            <person name="Symeonidi A."/>
            <person name="Hiss M."/>
            <person name="Muchero W."/>
            <person name="Kamisugi Y."/>
            <person name="Saleh O."/>
            <person name="Blanc G."/>
            <person name="Decker E.L."/>
            <person name="van Gessel N."/>
            <person name="Grimwood J."/>
            <person name="Hayes R.D."/>
            <person name="Graham S.W."/>
            <person name="Gunter L.E."/>
            <person name="McDaniel S.F."/>
            <person name="Hoernstein S.N.W."/>
            <person name="Larsson A."/>
            <person name="Li F.W."/>
            <person name="Perroud P.F."/>
            <person name="Phillips J."/>
            <person name="Ranjan P."/>
            <person name="Rokshar D.S."/>
            <person name="Rothfels C.J."/>
            <person name="Schneider L."/>
            <person name="Shu S."/>
            <person name="Stevenson D.W."/>
            <person name="Thummler F."/>
            <person name="Tillich M."/>
            <person name="Villarreal Aguilar J.C."/>
            <person name="Widiez T."/>
            <person name="Wong G.K."/>
            <person name="Wymore A."/>
            <person name="Zhang Y."/>
            <person name="Zimmer A.D."/>
            <person name="Quatrano R.S."/>
            <person name="Mayer K.F.X."/>
            <person name="Goodstein D."/>
            <person name="Casacuberta J.M."/>
            <person name="Vandepoele K."/>
            <person name="Reski R."/>
            <person name="Cuming A.C."/>
            <person name="Tuskan G.A."/>
            <person name="Maumus F."/>
            <person name="Salse J."/>
            <person name="Schmutz J."/>
            <person name="Rensing S.A."/>
        </authorList>
    </citation>
    <scope>NUCLEOTIDE SEQUENCE [LARGE SCALE GENOMIC DNA]</scope>
    <source>
        <strain evidence="4 5">cv. Gransden 2004</strain>
    </source>
</reference>
<dbReference type="OrthoDB" id="1866990at2759"/>
<evidence type="ECO:0000313" key="3">
    <source>
        <dbReference type="EMBL" id="PNR28155.1"/>
    </source>
</evidence>
<dbReference type="GO" id="GO:0003682">
    <property type="term" value="F:chromatin binding"/>
    <property type="evidence" value="ECO:0007669"/>
    <property type="project" value="InterPro"/>
</dbReference>
<protein>
    <recommendedName>
        <fullName evidence="2">SAWADEE domain-containing protein</fullName>
    </recommendedName>
</protein>
<name>A9SFH7_PHYPA</name>
<reference evidence="4" key="3">
    <citation type="submission" date="2020-12" db="UniProtKB">
        <authorList>
            <consortium name="EnsemblPlants"/>
        </authorList>
    </citation>
    <scope>IDENTIFICATION</scope>
</reference>
<dbReference type="Gene3D" id="2.30.30.140">
    <property type="match status" value="1"/>
</dbReference>
<evidence type="ECO:0000259" key="2">
    <source>
        <dbReference type="Pfam" id="PF16719"/>
    </source>
</evidence>
<feature type="compositionally biased region" description="Polar residues" evidence="1">
    <location>
        <begin position="488"/>
        <end position="500"/>
    </location>
</feature>
<feature type="compositionally biased region" description="Polar residues" evidence="1">
    <location>
        <begin position="245"/>
        <end position="262"/>
    </location>
</feature>
<feature type="compositionally biased region" description="Basic and acidic residues" evidence="1">
    <location>
        <begin position="471"/>
        <end position="484"/>
    </location>
</feature>
<dbReference type="RefSeq" id="XP_024364405.1">
    <property type="nucleotide sequence ID" value="XM_024508637.2"/>
</dbReference>
<feature type="compositionally biased region" description="Basic and acidic residues" evidence="1">
    <location>
        <begin position="451"/>
        <end position="460"/>
    </location>
</feature>
<feature type="region of interest" description="Disordered" evidence="1">
    <location>
        <begin position="580"/>
        <end position="678"/>
    </location>
</feature>
<feature type="region of interest" description="Disordered" evidence="1">
    <location>
        <begin position="170"/>
        <end position="285"/>
    </location>
</feature>
<dbReference type="InterPro" id="IPR035979">
    <property type="entry name" value="RBD_domain_sf"/>
</dbReference>
<dbReference type="EnsemblPlants" id="Pp3c24_6860V3.5">
    <property type="protein sequence ID" value="Pp3c24_6860V3.5"/>
    <property type="gene ID" value="Pp3c24_6860"/>
</dbReference>
<dbReference type="GeneID" id="112276860"/>
<dbReference type="EnsemblPlants" id="Pp3c24_6860V3.2">
    <property type="protein sequence ID" value="Pp3c24_6860V3.2"/>
    <property type="gene ID" value="Pp3c24_6860"/>
</dbReference>
<dbReference type="Gramene" id="Pp3c24_6860V3.5">
    <property type="protein sequence ID" value="Pp3c24_6860V3.5"/>
    <property type="gene ID" value="Pp3c24_6860"/>
</dbReference>
<feature type="compositionally biased region" description="Polar residues" evidence="1">
    <location>
        <begin position="461"/>
        <end position="470"/>
    </location>
</feature>
<feature type="compositionally biased region" description="Basic and acidic residues" evidence="1">
    <location>
        <begin position="401"/>
        <end position="428"/>
    </location>
</feature>
<feature type="compositionally biased region" description="Polar residues" evidence="1">
    <location>
        <begin position="617"/>
        <end position="636"/>
    </location>
</feature>
<dbReference type="RefSeq" id="XP_024364399.1">
    <property type="nucleotide sequence ID" value="XM_024508631.2"/>
</dbReference>
<dbReference type="Pfam" id="PF16719">
    <property type="entry name" value="SAWADEE"/>
    <property type="match status" value="1"/>
</dbReference>
<dbReference type="PANTHER" id="PTHR36384:SF1">
    <property type="entry name" value="SAWADEE PROTEIN"/>
    <property type="match status" value="1"/>
</dbReference>
<dbReference type="Gramene" id="Pp3c24_6860V3.2">
    <property type="protein sequence ID" value="Pp3c24_6860V3.2"/>
    <property type="gene ID" value="Pp3c24_6860"/>
</dbReference>
<dbReference type="EnsemblPlants" id="Pp3c24_6860V3.3">
    <property type="protein sequence ID" value="Pp3c24_6860V3.3"/>
    <property type="gene ID" value="Pp3c24_6860"/>
</dbReference>
<organism evidence="3">
    <name type="scientific">Physcomitrium patens</name>
    <name type="common">Spreading-leaved earth moss</name>
    <name type="synonym">Physcomitrella patens</name>
    <dbReference type="NCBI Taxonomy" id="3218"/>
    <lineage>
        <taxon>Eukaryota</taxon>
        <taxon>Viridiplantae</taxon>
        <taxon>Streptophyta</taxon>
        <taxon>Embryophyta</taxon>
        <taxon>Bryophyta</taxon>
        <taxon>Bryophytina</taxon>
        <taxon>Bryopsida</taxon>
        <taxon>Funariidae</taxon>
        <taxon>Funariales</taxon>
        <taxon>Funariaceae</taxon>
        <taxon>Physcomitrium</taxon>
    </lineage>
</organism>
<feature type="compositionally biased region" description="Low complexity" evidence="1">
    <location>
        <begin position="227"/>
        <end position="242"/>
    </location>
</feature>
<gene>
    <name evidence="4" type="primary">LOC112276860</name>
    <name evidence="3" type="ORF">PHYPA_028747</name>
</gene>
<sequence length="883" mass="97634">MDDEMDSNLEMKCSVDEAWYDGTLSRVKGQIIVHFKDFDEDEESLEMSVLTDPAKLRSRVRVRSTQLQDSECKKVRTNQRICGCLDDGENRRYYDAEVVSIVPRDHIHKADGEECCCEFEVLWLAGPKKNERTSVGCAEICFLSEEIPEDDPMIKNLIEDFAGNREKRRRLVTKHTVSRPRTSLPSPEPIPLKKLSKRTSPHQSESRTASMPGEETRENMKTVGEQTNLDLSSDSDTLNDLNPGIRQTSSPKGGQNNEQNEASRLGNGGDVVEPKLPGGSVGKKVKQLKASRRVIVISPEDIHHDKGVRKTIRAETPQSSKGQVKSNSTKSATPKDVAVVGSHKKKLMTLGEKFIKQAELTLVEQPSRLNSKDDAAAERSNIVPEPVEQPKRKRGRPRKNPLPEDKIVEKSSYKTAEKSSYKTVEKSSPKTIENSSVKTAEKGSPQTADKSSAKSAERSSVKTLENSSVKTVEKSSAKTVEESAPKTVENSSAKTVNGSSVAKKQLVAGVCNVDKHGSVEDAMEENVDEEHFVPPFKKRLLTRMHAVDNTSSDATPVKSSNTGKQTLADRVFSVRMKHATMRNSTSKNAPTPTAVQPHSTKEAACQKQTQVEEHRATSPQVNSAQIGGQDETTSAQDIGASKKKRRRCSLVITDDEKSEDISEKSCREQNVKGANGNPVVDSYSAGGNKLAPLAATSRSVPKLVADVAPYKQDAINASRLLLIENMEEDVSAYDVMQLLQENTPGVCAVHIMPRLRFGVWTSGYILYQDHSSAEKALKWLTDYSVRFVISSNGRPWIVSPSEDVHEPRLYGFAAHTAFKIQVDNSGIIGIISDQPSAHCLSVVTKTSHSTAYSLALKKQEDYEKYNKWYMELREKIVEDAKKS</sequence>
<dbReference type="InterPro" id="IPR032001">
    <property type="entry name" value="SAWADEE_dom"/>
</dbReference>
<evidence type="ECO:0000256" key="1">
    <source>
        <dbReference type="SAM" id="MobiDB-lite"/>
    </source>
</evidence>
<dbReference type="PANTHER" id="PTHR36384">
    <property type="entry name" value="SAWADEE PROTEIN"/>
    <property type="match status" value="1"/>
</dbReference>
<feature type="compositionally biased region" description="Polar residues" evidence="1">
    <location>
        <begin position="316"/>
        <end position="332"/>
    </location>
</feature>
<dbReference type="EnsemblPlants" id="Pp3c24_6860V3.1">
    <property type="protein sequence ID" value="Pp3c24_6860V3.1"/>
    <property type="gene ID" value="Pp3c24_6860"/>
</dbReference>
<dbReference type="EMBL" id="ABEU02000024">
    <property type="protein sequence ID" value="PNR28155.1"/>
    <property type="molecule type" value="Genomic_DNA"/>
</dbReference>
<feature type="domain" description="SAWADEE" evidence="2">
    <location>
        <begin position="6"/>
        <end position="141"/>
    </location>
</feature>
<dbReference type="RefSeq" id="XP_024364398.1">
    <property type="nucleotide sequence ID" value="XM_024508630.2"/>
</dbReference>
<keyword evidence="5" id="KW-1185">Reference proteome</keyword>
<dbReference type="PaxDb" id="3218-PP1S73_41V6.1"/>
<dbReference type="Gramene" id="Pp3c24_6860V3.4">
    <property type="protein sequence ID" value="Pp3c24_6860V3.4"/>
    <property type="gene ID" value="Pp3c24_6860"/>
</dbReference>
<feature type="compositionally biased region" description="Basic and acidic residues" evidence="1">
    <location>
        <begin position="659"/>
        <end position="670"/>
    </location>
</feature>
<dbReference type="RefSeq" id="XP_024364400.1">
    <property type="nucleotide sequence ID" value="XM_024508632.2"/>
</dbReference>
<dbReference type="SUPFAM" id="SSF54928">
    <property type="entry name" value="RNA-binding domain, RBD"/>
    <property type="match status" value="1"/>
</dbReference>
<feature type="region of interest" description="Disordered" evidence="1">
    <location>
        <begin position="366"/>
        <end position="500"/>
    </location>
</feature>
<feature type="compositionally biased region" description="Polar residues" evidence="1">
    <location>
        <begin position="581"/>
        <end position="598"/>
    </location>
</feature>
<accession>A9SFH7</accession>
<dbReference type="HOGENOM" id="CLU_326905_0_0_1"/>
<dbReference type="SUPFAM" id="SSF69349">
    <property type="entry name" value="Phage fibre proteins"/>
    <property type="match status" value="1"/>
</dbReference>
<feature type="region of interest" description="Disordered" evidence="1">
    <location>
        <begin position="305"/>
        <end position="341"/>
    </location>
</feature>
<dbReference type="EnsemblPlants" id="Pp3c24_6860V3.4">
    <property type="protein sequence ID" value="Pp3c24_6860V3.4"/>
    <property type="gene ID" value="Pp3c24_6860"/>
</dbReference>
<dbReference type="Gramene" id="Pp3c24_6860V3.3">
    <property type="protein sequence ID" value="Pp3c24_6860V3.3"/>
    <property type="gene ID" value="Pp3c24_6860"/>
</dbReference>